<name>A0A7I4XZ70_HAECO</name>
<evidence type="ECO:0000313" key="4">
    <source>
        <dbReference type="Proteomes" id="UP000025227"/>
    </source>
</evidence>
<keyword evidence="4" id="KW-1185">Reference proteome</keyword>
<evidence type="ECO:0000313" key="5">
    <source>
        <dbReference type="WBParaSite" id="HCON_00023225-00001"/>
    </source>
</evidence>
<feature type="region of interest" description="Disordered" evidence="2">
    <location>
        <begin position="99"/>
        <end position="142"/>
    </location>
</feature>
<dbReference type="OrthoDB" id="10511897at2759"/>
<dbReference type="AlphaFoldDB" id="A0A7I4XZ70"/>
<feature type="chain" id="PRO_5029442871" evidence="3">
    <location>
        <begin position="22"/>
        <end position="280"/>
    </location>
</feature>
<organism evidence="4 5">
    <name type="scientific">Haemonchus contortus</name>
    <name type="common">Barber pole worm</name>
    <dbReference type="NCBI Taxonomy" id="6289"/>
    <lineage>
        <taxon>Eukaryota</taxon>
        <taxon>Metazoa</taxon>
        <taxon>Ecdysozoa</taxon>
        <taxon>Nematoda</taxon>
        <taxon>Chromadorea</taxon>
        <taxon>Rhabditida</taxon>
        <taxon>Rhabditina</taxon>
        <taxon>Rhabditomorpha</taxon>
        <taxon>Strongyloidea</taxon>
        <taxon>Trichostrongylidae</taxon>
        <taxon>Haemonchus</taxon>
    </lineage>
</organism>
<reference evidence="5" key="1">
    <citation type="submission" date="2020-12" db="UniProtKB">
        <authorList>
            <consortium name="WormBaseParasite"/>
        </authorList>
    </citation>
    <scope>IDENTIFICATION</scope>
    <source>
        <strain evidence="5">MHco3</strain>
    </source>
</reference>
<evidence type="ECO:0000256" key="3">
    <source>
        <dbReference type="SAM" id="SignalP"/>
    </source>
</evidence>
<feature type="region of interest" description="Disordered" evidence="2">
    <location>
        <begin position="261"/>
        <end position="280"/>
    </location>
</feature>
<feature type="signal peptide" evidence="3">
    <location>
        <begin position="1"/>
        <end position="21"/>
    </location>
</feature>
<protein>
    <submittedName>
        <fullName evidence="5">DUF3300 domain-containing protein</fullName>
    </submittedName>
</protein>
<evidence type="ECO:0000256" key="2">
    <source>
        <dbReference type="SAM" id="MobiDB-lite"/>
    </source>
</evidence>
<feature type="coiled-coil region" evidence="1">
    <location>
        <begin position="47"/>
        <end position="74"/>
    </location>
</feature>
<dbReference type="WBParaSite" id="HCON_00023225-00001">
    <property type="protein sequence ID" value="HCON_00023225-00001"/>
    <property type="gene ID" value="HCON_00023225"/>
</dbReference>
<dbReference type="Proteomes" id="UP000025227">
    <property type="component" value="Unplaced"/>
</dbReference>
<evidence type="ECO:0000256" key="1">
    <source>
        <dbReference type="SAM" id="Coils"/>
    </source>
</evidence>
<keyword evidence="3" id="KW-0732">Signal</keyword>
<accession>A0A7I4XZ70</accession>
<feature type="compositionally biased region" description="Basic and acidic residues" evidence="2">
    <location>
        <begin position="119"/>
        <end position="128"/>
    </location>
</feature>
<proteinExistence type="predicted"/>
<keyword evidence="1" id="KW-0175">Coiled coil</keyword>
<sequence>MHRPKLYFIVILSISLPLGSTATTKNGTSETKRSTNPLNSLITENDIALLKQGNDRLKDKVDDLSSRIRTVEDRMSSNRNPDFSSLLALLAMRNSPLLHSEQVPDSRKPGSPVTPMKPTTEEEPKNEPKPAAVTTPSPSTNNAASELLRAFSNAPWLAALGRDLSSQSVFSQLPWPPPWLAALGRDFSPPPAYPHVRTLEGSDMYPSPQSGFPNARWLGALGADTSRFQKPPEIVDYPVVIIPESSFYQIGQPVPRVYSTHPPGSDQYAVSVPTYARPPH</sequence>